<proteinExistence type="predicted"/>
<gene>
    <name evidence="2" type="ORF">A3C90_00600</name>
</gene>
<dbReference type="SUPFAM" id="SSF103481">
    <property type="entry name" value="Multidrug resistance efflux transporter EmrE"/>
    <property type="match status" value="1"/>
</dbReference>
<sequence>MLWFPLALLGYFLLAIAFILDKFILTKSVREPAVYAFYSTIFLFGVLLAWPFGVELLATGFDWAMAVFSGVTFGFALWTLYIAVKGGEATHVNPFNGAIVTAATFVLSSAFLAESLTELQIAGVVILLFASVLLMFEKSFSHSGFHIGFLWAALSGVLFAMSHVSAKYLYEVYSFLTGFVWSRAAIGLVGLFLLAHPAVWRSFKRKKDEEPRASAKRYAVPIVVANKALGLAAVILVQYAAAIGFVTLVVALSGIQYVLMFVLAYVLTKTAPKFFQEYFTKRELAVQVVAILLVAIGSAMLVL</sequence>
<dbReference type="STRING" id="1798683.A3C90_00600"/>
<comment type="caution">
    <text evidence="2">The sequence shown here is derived from an EMBL/GenBank/DDBJ whole genome shotgun (WGS) entry which is preliminary data.</text>
</comment>
<organism evidence="2 3">
    <name type="scientific">Candidatus Magasanikbacteria bacterium RIFCSPHIGHO2_02_FULL_51_14</name>
    <dbReference type="NCBI Taxonomy" id="1798683"/>
    <lineage>
        <taxon>Bacteria</taxon>
        <taxon>Candidatus Magasanikiibacteriota</taxon>
    </lineage>
</organism>
<dbReference type="Proteomes" id="UP000177457">
    <property type="component" value="Unassembled WGS sequence"/>
</dbReference>
<dbReference type="InterPro" id="IPR037185">
    <property type="entry name" value="EmrE-like"/>
</dbReference>
<evidence type="ECO:0000256" key="1">
    <source>
        <dbReference type="SAM" id="Phobius"/>
    </source>
</evidence>
<feature type="transmembrane region" description="Helical" evidence="1">
    <location>
        <begin position="284"/>
        <end position="302"/>
    </location>
</feature>
<feature type="transmembrane region" description="Helical" evidence="1">
    <location>
        <begin position="172"/>
        <end position="197"/>
    </location>
</feature>
<dbReference type="AlphaFoldDB" id="A0A1F6MFJ6"/>
<keyword evidence="1" id="KW-1133">Transmembrane helix</keyword>
<feature type="transmembrane region" description="Helical" evidence="1">
    <location>
        <begin position="243"/>
        <end position="263"/>
    </location>
</feature>
<protein>
    <recommendedName>
        <fullName evidence="4">EamA domain-containing protein</fullName>
    </recommendedName>
</protein>
<feature type="transmembrane region" description="Helical" evidence="1">
    <location>
        <begin position="148"/>
        <end position="166"/>
    </location>
</feature>
<accession>A0A1F6MFJ6</accession>
<evidence type="ECO:0000313" key="2">
    <source>
        <dbReference type="EMBL" id="OGH70404.1"/>
    </source>
</evidence>
<name>A0A1F6MFJ6_9BACT</name>
<feature type="transmembrane region" description="Helical" evidence="1">
    <location>
        <begin position="6"/>
        <end position="25"/>
    </location>
</feature>
<feature type="transmembrane region" description="Helical" evidence="1">
    <location>
        <begin position="63"/>
        <end position="83"/>
    </location>
</feature>
<keyword evidence="1" id="KW-0812">Transmembrane</keyword>
<evidence type="ECO:0008006" key="4">
    <source>
        <dbReference type="Google" id="ProtNLM"/>
    </source>
</evidence>
<reference evidence="2 3" key="1">
    <citation type="journal article" date="2016" name="Nat. Commun.">
        <title>Thousands of microbial genomes shed light on interconnected biogeochemical processes in an aquifer system.</title>
        <authorList>
            <person name="Anantharaman K."/>
            <person name="Brown C.T."/>
            <person name="Hug L.A."/>
            <person name="Sharon I."/>
            <person name="Castelle C.J."/>
            <person name="Probst A.J."/>
            <person name="Thomas B.C."/>
            <person name="Singh A."/>
            <person name="Wilkins M.J."/>
            <person name="Karaoz U."/>
            <person name="Brodie E.L."/>
            <person name="Williams K.H."/>
            <person name="Hubbard S.S."/>
            <person name="Banfield J.F."/>
        </authorList>
    </citation>
    <scope>NUCLEOTIDE SEQUENCE [LARGE SCALE GENOMIC DNA]</scope>
</reference>
<evidence type="ECO:0000313" key="3">
    <source>
        <dbReference type="Proteomes" id="UP000177457"/>
    </source>
</evidence>
<feature type="transmembrane region" description="Helical" evidence="1">
    <location>
        <begin position="95"/>
        <end position="113"/>
    </location>
</feature>
<feature type="transmembrane region" description="Helical" evidence="1">
    <location>
        <begin position="119"/>
        <end position="136"/>
    </location>
</feature>
<feature type="transmembrane region" description="Helical" evidence="1">
    <location>
        <begin position="32"/>
        <end position="51"/>
    </location>
</feature>
<feature type="transmembrane region" description="Helical" evidence="1">
    <location>
        <begin position="218"/>
        <end position="237"/>
    </location>
</feature>
<keyword evidence="1" id="KW-0472">Membrane</keyword>
<dbReference type="EMBL" id="MFQE01000047">
    <property type="protein sequence ID" value="OGH70404.1"/>
    <property type="molecule type" value="Genomic_DNA"/>
</dbReference>